<dbReference type="Pfam" id="PF03321">
    <property type="entry name" value="GH3"/>
    <property type="match status" value="1"/>
</dbReference>
<reference evidence="2 3" key="1">
    <citation type="submission" date="2016-04" db="EMBL/GenBank/DDBJ databases">
        <title>Genome sequence of Methanobrevibacter curvatus DSM 11111.</title>
        <authorList>
            <person name="Poehlein A."/>
            <person name="Seedorf H."/>
            <person name="Daniel R."/>
        </authorList>
    </citation>
    <scope>NUCLEOTIDE SEQUENCE [LARGE SCALE GENOMIC DNA]</scope>
    <source>
        <strain evidence="2 3">DSM 11111</strain>
    </source>
</reference>
<accession>A0A165Z6E6</accession>
<dbReference type="GO" id="GO:0016881">
    <property type="term" value="F:acid-amino acid ligase activity"/>
    <property type="evidence" value="ECO:0007669"/>
    <property type="project" value="TreeGrafter"/>
</dbReference>
<dbReference type="Pfam" id="PF23571">
    <property type="entry name" value="GH3_M"/>
    <property type="match status" value="1"/>
</dbReference>
<dbReference type="EMBL" id="LWMV01000218">
    <property type="protein sequence ID" value="KZX10303.1"/>
    <property type="molecule type" value="Genomic_DNA"/>
</dbReference>
<gene>
    <name evidence="2" type="ORF">MBCUR_18410</name>
</gene>
<dbReference type="PANTHER" id="PTHR31901:SF9">
    <property type="entry name" value="GH3 DOMAIN-CONTAINING PROTEIN"/>
    <property type="match status" value="1"/>
</dbReference>
<evidence type="ECO:0000259" key="1">
    <source>
        <dbReference type="Pfam" id="PF23571"/>
    </source>
</evidence>
<dbReference type="PANTHER" id="PTHR31901">
    <property type="entry name" value="GH3 DOMAIN-CONTAINING PROTEIN"/>
    <property type="match status" value="1"/>
</dbReference>
<evidence type="ECO:0000313" key="3">
    <source>
        <dbReference type="Proteomes" id="UP000077245"/>
    </source>
</evidence>
<evidence type="ECO:0000313" key="2">
    <source>
        <dbReference type="EMBL" id="KZX10303.1"/>
    </source>
</evidence>
<name>A0A165Z6E6_9EURY</name>
<dbReference type="InterPro" id="IPR055377">
    <property type="entry name" value="GH3_M"/>
</dbReference>
<dbReference type="Proteomes" id="UP000077245">
    <property type="component" value="Unassembled WGS sequence"/>
</dbReference>
<organism evidence="2 3">
    <name type="scientific">Methanobrevibacter curvatus</name>
    <dbReference type="NCBI Taxonomy" id="49547"/>
    <lineage>
        <taxon>Archaea</taxon>
        <taxon>Methanobacteriati</taxon>
        <taxon>Methanobacteriota</taxon>
        <taxon>Methanomada group</taxon>
        <taxon>Methanobacteria</taxon>
        <taxon>Methanobacteriales</taxon>
        <taxon>Methanobacteriaceae</taxon>
        <taxon>Methanobrevibacter</taxon>
    </lineage>
</organism>
<keyword evidence="3" id="KW-1185">Reference proteome</keyword>
<feature type="domain" description="GH3 middle" evidence="1">
    <location>
        <begin position="346"/>
        <end position="411"/>
    </location>
</feature>
<sequence>MDCNKSIPESLNNLDELKLYSKFQEFLKDPYKIQKEILFDILKYGKSSEFGIKYSFNDIKSIKEFQKNVPVSEYSDYLNDISKMKKGEEDILFNGSTHSFVVSSGTTGNMKYFPDSERGLIAKNLVMKLRSVQLAVISPRLLDNPYILGITNSSDYGFSEGGIPIMAASGQGINSYEDANIKMILPQELIQAKDISNEDKDYLMALFTLASKELTGVICNNLAHFNFLLKEIKNNTLKMIDDLDNHTISLNIDSSLKEVLISKFPDTKERAKELKEIYSKKGELKSEDIWLNFKTVGCWLSSSVGRCAQDIKRNLSEDVDFLEWGYGASEGKFNVPFKANISAGPITPFSSFFEFLPVDGGEIVTLEEIEEKKLYELIITTYSGLYRYNLHDIVSFKGKTFKTPNIEFECKSSENIVCNDVTLYVNQFDYVLKQTEKDSNEFISFFQVIPSDDKKSISYIIEPSSNDFNKLRFRENLIKNLKHNLKLELNKLFIMKSGYRDSLFVKVVSSGKTITSTKLPTIVSKDSILESYIKEILIT</sequence>
<dbReference type="OrthoDB" id="76801at2157"/>
<dbReference type="STRING" id="49547.MBCUR_18410"/>
<proteinExistence type="predicted"/>
<dbReference type="RefSeq" id="WP_067092607.1">
    <property type="nucleotide sequence ID" value="NZ_LWMV01000218.1"/>
</dbReference>
<dbReference type="InterPro" id="IPR004993">
    <property type="entry name" value="GH3"/>
</dbReference>
<dbReference type="PATRIC" id="fig|49547.3.peg.1944"/>
<dbReference type="AlphaFoldDB" id="A0A165Z6E6"/>
<dbReference type="GO" id="GO:0005737">
    <property type="term" value="C:cytoplasm"/>
    <property type="evidence" value="ECO:0007669"/>
    <property type="project" value="TreeGrafter"/>
</dbReference>
<protein>
    <submittedName>
        <fullName evidence="2">GH3 auxin-responsive promoter</fullName>
    </submittedName>
</protein>
<comment type="caution">
    <text evidence="2">The sequence shown here is derived from an EMBL/GenBank/DDBJ whole genome shotgun (WGS) entry which is preliminary data.</text>
</comment>